<keyword evidence="1" id="KW-0472">Membrane</keyword>
<feature type="non-terminal residue" evidence="2">
    <location>
        <position position="1"/>
    </location>
</feature>
<gene>
    <name evidence="2" type="ORF">RFI_37596</name>
</gene>
<dbReference type="Proteomes" id="UP000023152">
    <property type="component" value="Unassembled WGS sequence"/>
</dbReference>
<evidence type="ECO:0000313" key="3">
    <source>
        <dbReference type="Proteomes" id="UP000023152"/>
    </source>
</evidence>
<keyword evidence="1" id="KW-0812">Transmembrane</keyword>
<name>X6LFK2_RETFI</name>
<feature type="transmembrane region" description="Helical" evidence="1">
    <location>
        <begin position="20"/>
        <end position="41"/>
    </location>
</feature>
<keyword evidence="3" id="KW-1185">Reference proteome</keyword>
<sequence>TVGGLSCFSSKMKPSLVFEIILMALHVLNAFHVVLSASNVARDNSSENGQKYSNDQDDMCISITPWNTLAKHSISQMWISKTWECVQCPSGHNNVTMVSLVQIFNNGPLQLKNESIRLLKRSNQTQSKKNIYVKTIAMNTSPYISEISSLSYVSIFKALSHRYITLI</sequence>
<protein>
    <submittedName>
        <fullName evidence="2">Uncharacterized protein</fullName>
    </submittedName>
</protein>
<accession>X6LFK2</accession>
<reference evidence="2 3" key="1">
    <citation type="journal article" date="2013" name="Curr. Biol.">
        <title>The Genome of the Foraminiferan Reticulomyxa filosa.</title>
        <authorList>
            <person name="Glockner G."/>
            <person name="Hulsmann N."/>
            <person name="Schleicher M."/>
            <person name="Noegel A.A."/>
            <person name="Eichinger L."/>
            <person name="Gallinger C."/>
            <person name="Pawlowski J."/>
            <person name="Sierra R."/>
            <person name="Euteneuer U."/>
            <person name="Pillet L."/>
            <person name="Moustafa A."/>
            <person name="Platzer M."/>
            <person name="Groth M."/>
            <person name="Szafranski K."/>
            <person name="Schliwa M."/>
        </authorList>
    </citation>
    <scope>NUCLEOTIDE SEQUENCE [LARGE SCALE GENOMIC DNA]</scope>
</reference>
<proteinExistence type="predicted"/>
<evidence type="ECO:0000256" key="1">
    <source>
        <dbReference type="SAM" id="Phobius"/>
    </source>
</evidence>
<dbReference type="AlphaFoldDB" id="X6LFK2"/>
<organism evidence="2 3">
    <name type="scientific">Reticulomyxa filosa</name>
    <dbReference type="NCBI Taxonomy" id="46433"/>
    <lineage>
        <taxon>Eukaryota</taxon>
        <taxon>Sar</taxon>
        <taxon>Rhizaria</taxon>
        <taxon>Retaria</taxon>
        <taxon>Foraminifera</taxon>
        <taxon>Monothalamids</taxon>
        <taxon>Reticulomyxidae</taxon>
        <taxon>Reticulomyxa</taxon>
    </lineage>
</organism>
<comment type="caution">
    <text evidence="2">The sequence shown here is derived from an EMBL/GenBank/DDBJ whole genome shotgun (WGS) entry which is preliminary data.</text>
</comment>
<evidence type="ECO:0000313" key="2">
    <source>
        <dbReference type="EMBL" id="ETN99871.1"/>
    </source>
</evidence>
<dbReference type="EMBL" id="ASPP01042645">
    <property type="protein sequence ID" value="ETN99871.1"/>
    <property type="molecule type" value="Genomic_DNA"/>
</dbReference>
<keyword evidence="1" id="KW-1133">Transmembrane helix</keyword>